<dbReference type="VEuPathDB" id="CryptoDB:Vbra_19845"/>
<reference evidence="2 3" key="1">
    <citation type="submission" date="2014-11" db="EMBL/GenBank/DDBJ databases">
        <authorList>
            <person name="Zhu J."/>
            <person name="Qi W."/>
            <person name="Song R."/>
        </authorList>
    </citation>
    <scope>NUCLEOTIDE SEQUENCE [LARGE SCALE GENOMIC DNA]</scope>
</reference>
<name>A0A0G4H7S8_VITBC</name>
<dbReference type="EMBL" id="CDMY01001057">
    <property type="protein sequence ID" value="CEM39931.1"/>
    <property type="molecule type" value="Genomic_DNA"/>
</dbReference>
<evidence type="ECO:0000313" key="3">
    <source>
        <dbReference type="Proteomes" id="UP000041254"/>
    </source>
</evidence>
<gene>
    <name evidence="2" type="ORF">Vbra_19845</name>
</gene>
<dbReference type="InParanoid" id="A0A0G4H7S8"/>
<keyword evidence="3" id="KW-1185">Reference proteome</keyword>
<protein>
    <submittedName>
        <fullName evidence="2">Uncharacterized protein</fullName>
    </submittedName>
</protein>
<dbReference type="Proteomes" id="UP000041254">
    <property type="component" value="Unassembled WGS sequence"/>
</dbReference>
<sequence>MRCAVSSTGGGTYASWPGGTPYGKGGKGYERPGKGYGKGYGGKGNRRRMSAAAANTIGITADVSAIDKAFGDNAGGDAHVRHLQLAMDAGEVSAPIAEAIGDGDAFAGEGTDFRAA</sequence>
<feature type="region of interest" description="Disordered" evidence="1">
    <location>
        <begin position="1"/>
        <end position="44"/>
    </location>
</feature>
<evidence type="ECO:0000313" key="2">
    <source>
        <dbReference type="EMBL" id="CEM39931.1"/>
    </source>
</evidence>
<evidence type="ECO:0000256" key="1">
    <source>
        <dbReference type="SAM" id="MobiDB-lite"/>
    </source>
</evidence>
<dbReference type="AlphaFoldDB" id="A0A0G4H7S8"/>
<accession>A0A0G4H7S8</accession>
<feature type="compositionally biased region" description="Gly residues" evidence="1">
    <location>
        <begin position="34"/>
        <end position="43"/>
    </location>
</feature>
<proteinExistence type="predicted"/>
<organism evidence="2 3">
    <name type="scientific">Vitrella brassicaformis (strain CCMP3155)</name>
    <dbReference type="NCBI Taxonomy" id="1169540"/>
    <lineage>
        <taxon>Eukaryota</taxon>
        <taxon>Sar</taxon>
        <taxon>Alveolata</taxon>
        <taxon>Colpodellida</taxon>
        <taxon>Vitrellaceae</taxon>
        <taxon>Vitrella</taxon>
    </lineage>
</organism>